<feature type="region of interest" description="Disordered" evidence="2">
    <location>
        <begin position="1"/>
        <end position="23"/>
    </location>
</feature>
<evidence type="ECO:0000256" key="1">
    <source>
        <dbReference type="ARBA" id="ARBA00009856"/>
    </source>
</evidence>
<dbReference type="Pfam" id="PF07985">
    <property type="entry name" value="SRR1"/>
    <property type="match status" value="1"/>
</dbReference>
<evidence type="ECO:0000313" key="5">
    <source>
        <dbReference type="Proteomes" id="UP000054007"/>
    </source>
</evidence>
<feature type="domain" description="SRR1-like" evidence="3">
    <location>
        <begin position="67"/>
        <end position="223"/>
    </location>
</feature>
<gene>
    <name evidence="4" type="ORF">CYLTODRAFT_491595</name>
</gene>
<feature type="compositionally biased region" description="Basic residues" evidence="2">
    <location>
        <begin position="10"/>
        <end position="20"/>
    </location>
</feature>
<comment type="similarity">
    <text evidence="1">Belongs to the SRR1 family.</text>
</comment>
<accession>A0A0D7B6W3</accession>
<feature type="compositionally biased region" description="Basic and acidic residues" evidence="2">
    <location>
        <begin position="302"/>
        <end position="321"/>
    </location>
</feature>
<dbReference type="InterPro" id="IPR040044">
    <property type="entry name" value="SRR1L"/>
</dbReference>
<dbReference type="InterPro" id="IPR012942">
    <property type="entry name" value="SRR1-like"/>
</dbReference>
<evidence type="ECO:0000313" key="4">
    <source>
        <dbReference type="EMBL" id="KIY66288.1"/>
    </source>
</evidence>
<name>A0A0D7B6W3_9AGAR</name>
<evidence type="ECO:0000256" key="2">
    <source>
        <dbReference type="SAM" id="MobiDB-lite"/>
    </source>
</evidence>
<feature type="compositionally biased region" description="Basic and acidic residues" evidence="2">
    <location>
        <begin position="265"/>
        <end position="291"/>
    </location>
</feature>
<dbReference type="OrthoDB" id="551431at2759"/>
<protein>
    <recommendedName>
        <fullName evidence="3">SRR1-like domain-containing protein</fullName>
    </recommendedName>
</protein>
<sequence>MSDAFISVGKTKKRRGKHAASARPPLAQLIEQAQSELEHEGWLTEAQNTLQTALDAASFPLVVGNAPSSLRILCLGLGSPDSSHTSRAQFAFLSHLGKTLNVAPSNIVLSDPVFTAEDISLFTTRGMEIAPPNDTHAYLCSSPRIIYMPHCDMELHDVVLRASTLDNVVLISNRLADYVENKTSRDLESRVPTLLRIVPFLRCSALPASKTWPSAFNNTSVQFVPPASLESCTTALKLGEKTPVDGQSKQNMAPSDGSETQNVDSHTRPVDEQDILKARTEQVGTEQRDLASAENQRCANAPEKEAEPESTTRESRVGYSR</sequence>
<dbReference type="PANTHER" id="PTHR28626:SF3">
    <property type="entry name" value="SRR1-LIKE PROTEIN"/>
    <property type="match status" value="1"/>
</dbReference>
<organism evidence="4 5">
    <name type="scientific">Cylindrobasidium torrendii FP15055 ss-10</name>
    <dbReference type="NCBI Taxonomy" id="1314674"/>
    <lineage>
        <taxon>Eukaryota</taxon>
        <taxon>Fungi</taxon>
        <taxon>Dikarya</taxon>
        <taxon>Basidiomycota</taxon>
        <taxon>Agaricomycotina</taxon>
        <taxon>Agaricomycetes</taxon>
        <taxon>Agaricomycetidae</taxon>
        <taxon>Agaricales</taxon>
        <taxon>Marasmiineae</taxon>
        <taxon>Physalacriaceae</taxon>
        <taxon>Cylindrobasidium</taxon>
    </lineage>
</organism>
<feature type="compositionally biased region" description="Polar residues" evidence="2">
    <location>
        <begin position="245"/>
        <end position="264"/>
    </location>
</feature>
<dbReference type="AlphaFoldDB" id="A0A0D7B6W3"/>
<dbReference type="GO" id="GO:0005634">
    <property type="term" value="C:nucleus"/>
    <property type="evidence" value="ECO:0007669"/>
    <property type="project" value="TreeGrafter"/>
</dbReference>
<dbReference type="EMBL" id="KN880559">
    <property type="protein sequence ID" value="KIY66288.1"/>
    <property type="molecule type" value="Genomic_DNA"/>
</dbReference>
<evidence type="ECO:0000259" key="3">
    <source>
        <dbReference type="Pfam" id="PF07985"/>
    </source>
</evidence>
<feature type="region of interest" description="Disordered" evidence="2">
    <location>
        <begin position="239"/>
        <end position="321"/>
    </location>
</feature>
<reference evidence="4 5" key="1">
    <citation type="journal article" date="2015" name="Fungal Genet. Biol.">
        <title>Evolution of novel wood decay mechanisms in Agaricales revealed by the genome sequences of Fistulina hepatica and Cylindrobasidium torrendii.</title>
        <authorList>
            <person name="Floudas D."/>
            <person name="Held B.W."/>
            <person name="Riley R."/>
            <person name="Nagy L.G."/>
            <person name="Koehler G."/>
            <person name="Ransdell A.S."/>
            <person name="Younus H."/>
            <person name="Chow J."/>
            <person name="Chiniquy J."/>
            <person name="Lipzen A."/>
            <person name="Tritt A."/>
            <person name="Sun H."/>
            <person name="Haridas S."/>
            <person name="LaButti K."/>
            <person name="Ohm R.A."/>
            <person name="Kues U."/>
            <person name="Blanchette R.A."/>
            <person name="Grigoriev I.V."/>
            <person name="Minto R.E."/>
            <person name="Hibbett D.S."/>
        </authorList>
    </citation>
    <scope>NUCLEOTIDE SEQUENCE [LARGE SCALE GENOMIC DNA]</scope>
    <source>
        <strain evidence="4 5">FP15055 ss-10</strain>
    </source>
</reference>
<dbReference type="Proteomes" id="UP000054007">
    <property type="component" value="Unassembled WGS sequence"/>
</dbReference>
<keyword evidence="5" id="KW-1185">Reference proteome</keyword>
<proteinExistence type="inferred from homology"/>
<dbReference type="PANTHER" id="PTHR28626">
    <property type="entry name" value="SRR1-LIKE PROTEIN"/>
    <property type="match status" value="1"/>
</dbReference>
<dbReference type="GO" id="GO:0005737">
    <property type="term" value="C:cytoplasm"/>
    <property type="evidence" value="ECO:0007669"/>
    <property type="project" value="TreeGrafter"/>
</dbReference>